<reference evidence="3 4" key="1">
    <citation type="journal article" date="2012" name="J. Bacteriol.">
        <title>Genome sequence of Sphingobium indicum B90A, a hexachlorocyclohexane-degrading bacterium.</title>
        <authorList>
            <person name="Anand S."/>
            <person name="Sangwan N."/>
            <person name="Lata P."/>
            <person name="Kaur J."/>
            <person name="Dua A."/>
            <person name="Singh A.K."/>
            <person name="Verma M."/>
            <person name="Kaur J."/>
            <person name="Khurana J.P."/>
            <person name="Khurana P."/>
            <person name="Mathur S."/>
            <person name="Lal R."/>
        </authorList>
    </citation>
    <scope>NUCLEOTIDE SEQUENCE [LARGE SCALE GENOMIC DNA]</scope>
    <source>
        <strain evidence="4">DSM 16412 / CCM 7286 / MTCC 6364 / B90A</strain>
        <plasmid evidence="3">pSRL3</plasmid>
    </source>
</reference>
<sequence>MTFSPEGPYGTIVTGPPVEQANAAIILLHGRGQRAQAMLELARQLDLPSVAWLALQAPAGAWYSPKYDGFDPDGDRSVADACTALAEISSRLEAAWVALDRQGIVGFSQGACLASHFMWCGAAKMGFLGSLTGSLPGFELPTAPVEPRFTGLKAIFTGGLNDDWVKAEHVRETAERFRLSGADVGEYIQPIKDHGIGADEIALLRDTLIARFELNPPVPTRGPRHQPLVPQSTPSLTD</sequence>
<dbReference type="Gene3D" id="3.40.50.1820">
    <property type="entry name" value="alpha/beta hydrolase"/>
    <property type="match status" value="1"/>
</dbReference>
<feature type="region of interest" description="Disordered" evidence="1">
    <location>
        <begin position="215"/>
        <end position="238"/>
    </location>
</feature>
<dbReference type="SUPFAM" id="SSF53474">
    <property type="entry name" value="alpha/beta-Hydrolases"/>
    <property type="match status" value="1"/>
</dbReference>
<dbReference type="GeneID" id="29275701"/>
<accession>A0A1L5BUX1</accession>
<gene>
    <name evidence="3" type="ORF">SIDU_18545</name>
</gene>
<geneLocation type="plasmid" evidence="3 4">
    <name>pSRL3</name>
</geneLocation>
<dbReference type="EMBL" id="CP013073">
    <property type="protein sequence ID" value="APL96650.1"/>
    <property type="molecule type" value="Genomic_DNA"/>
</dbReference>
<name>A0A1L5BUX1_SPHIB</name>
<feature type="domain" description="Phospholipase/carboxylesterase/thioesterase" evidence="2">
    <location>
        <begin position="17"/>
        <end position="126"/>
    </location>
</feature>
<organism evidence="3 4">
    <name type="scientific">Sphingobium indicum (strain DSM 16412 / CCM 7286 / MTCC 6364 / B90A)</name>
    <dbReference type="NCBI Taxonomy" id="861109"/>
    <lineage>
        <taxon>Bacteria</taxon>
        <taxon>Pseudomonadati</taxon>
        <taxon>Pseudomonadota</taxon>
        <taxon>Alphaproteobacteria</taxon>
        <taxon>Sphingomonadales</taxon>
        <taxon>Sphingomonadaceae</taxon>
        <taxon>Sphingobium</taxon>
    </lineage>
</organism>
<protein>
    <submittedName>
        <fullName evidence="3">Esterase</fullName>
    </submittedName>
</protein>
<dbReference type="KEGG" id="sinb:SIDU_18545"/>
<evidence type="ECO:0000313" key="4">
    <source>
        <dbReference type="Proteomes" id="UP000004550"/>
    </source>
</evidence>
<evidence type="ECO:0000259" key="2">
    <source>
        <dbReference type="Pfam" id="PF02230"/>
    </source>
</evidence>
<dbReference type="RefSeq" id="WP_007686010.1">
    <property type="nucleotide sequence ID" value="NZ_CP013073.1"/>
</dbReference>
<dbReference type="AlphaFoldDB" id="A0A1L5BUX1"/>
<evidence type="ECO:0000256" key="1">
    <source>
        <dbReference type="SAM" id="MobiDB-lite"/>
    </source>
</evidence>
<evidence type="ECO:0000313" key="3">
    <source>
        <dbReference type="EMBL" id="APL96650.1"/>
    </source>
</evidence>
<dbReference type="Pfam" id="PF02230">
    <property type="entry name" value="Abhydrolase_2"/>
    <property type="match status" value="1"/>
</dbReference>
<dbReference type="GO" id="GO:0016787">
    <property type="term" value="F:hydrolase activity"/>
    <property type="evidence" value="ECO:0007669"/>
    <property type="project" value="InterPro"/>
</dbReference>
<dbReference type="Proteomes" id="UP000004550">
    <property type="component" value="Plasmid pSRL3"/>
</dbReference>
<proteinExistence type="predicted"/>
<dbReference type="InterPro" id="IPR029058">
    <property type="entry name" value="AB_hydrolase_fold"/>
</dbReference>
<feature type="compositionally biased region" description="Polar residues" evidence="1">
    <location>
        <begin position="229"/>
        <end position="238"/>
    </location>
</feature>
<keyword evidence="3" id="KW-0614">Plasmid</keyword>
<dbReference type="InterPro" id="IPR003140">
    <property type="entry name" value="PLipase/COase/thioEstase"/>
</dbReference>